<dbReference type="AlphaFoldDB" id="A0A314XHH3"/>
<evidence type="ECO:0000313" key="2">
    <source>
        <dbReference type="Proteomes" id="UP000250321"/>
    </source>
</evidence>
<comment type="caution">
    <text evidence="1">The sequence shown here is derived from an EMBL/GenBank/DDBJ whole genome shotgun (WGS) entry which is preliminary data.</text>
</comment>
<evidence type="ECO:0000313" key="1">
    <source>
        <dbReference type="EMBL" id="PQP93172.1"/>
    </source>
</evidence>
<dbReference type="Proteomes" id="UP000250321">
    <property type="component" value="Unassembled WGS sequence"/>
</dbReference>
<gene>
    <name evidence="1" type="ORF">Pyn_01117</name>
</gene>
<name>A0A314XHH3_PRUYE</name>
<keyword evidence="2" id="KW-1185">Reference proteome</keyword>
<proteinExistence type="predicted"/>
<accession>A0A314XHH3</accession>
<protein>
    <submittedName>
        <fullName evidence="1">Uncharacterized protein</fullName>
    </submittedName>
</protein>
<organism evidence="1 2">
    <name type="scientific">Prunus yedoensis var. nudiflora</name>
    <dbReference type="NCBI Taxonomy" id="2094558"/>
    <lineage>
        <taxon>Eukaryota</taxon>
        <taxon>Viridiplantae</taxon>
        <taxon>Streptophyta</taxon>
        <taxon>Embryophyta</taxon>
        <taxon>Tracheophyta</taxon>
        <taxon>Spermatophyta</taxon>
        <taxon>Magnoliopsida</taxon>
        <taxon>eudicotyledons</taxon>
        <taxon>Gunneridae</taxon>
        <taxon>Pentapetalae</taxon>
        <taxon>rosids</taxon>
        <taxon>fabids</taxon>
        <taxon>Rosales</taxon>
        <taxon>Rosaceae</taxon>
        <taxon>Amygdaloideae</taxon>
        <taxon>Amygdaleae</taxon>
        <taxon>Prunus</taxon>
    </lineage>
</organism>
<dbReference type="EMBL" id="PJQY01002486">
    <property type="protein sequence ID" value="PQP93172.1"/>
    <property type="molecule type" value="Genomic_DNA"/>
</dbReference>
<sequence length="100" mass="10900">MSQTLLVRAPSQTIATWPNQSGCTTKSTRAVSNNRIKTADRSDPWGCSTCPARPRRYGRITDVPWNNPLQQPLVVVWPSVDGRTLCAAQSSSNRSSLGAD</sequence>
<reference evidence="1 2" key="1">
    <citation type="submission" date="2018-02" db="EMBL/GenBank/DDBJ databases">
        <title>Draft genome of wild Prunus yedoensis var. nudiflora.</title>
        <authorList>
            <person name="Baek S."/>
            <person name="Kim J.-H."/>
            <person name="Choi K."/>
            <person name="Kim G.-B."/>
            <person name="Cho A."/>
            <person name="Jang H."/>
            <person name="Shin C.-H."/>
            <person name="Yu H.-J."/>
            <person name="Mun J.-H."/>
        </authorList>
    </citation>
    <scope>NUCLEOTIDE SEQUENCE [LARGE SCALE GENOMIC DNA]</scope>
    <source>
        <strain evidence="2">cv. Jeju island</strain>
        <tissue evidence="1">Leaf</tissue>
    </source>
</reference>